<proteinExistence type="inferred from homology"/>
<evidence type="ECO:0000256" key="4">
    <source>
        <dbReference type="SAM" id="Coils"/>
    </source>
</evidence>
<gene>
    <name evidence="6" type="ORF">SEMRO_1_G000520.1</name>
</gene>
<keyword evidence="3" id="KW-0967">Endosome</keyword>
<dbReference type="PANTHER" id="PTHR22761:SF10">
    <property type="entry name" value="GH13992P"/>
    <property type="match status" value="1"/>
</dbReference>
<evidence type="ECO:0000256" key="5">
    <source>
        <dbReference type="SAM" id="MobiDB-lite"/>
    </source>
</evidence>
<protein>
    <submittedName>
        <fullName evidence="6">Body protein 4B</fullName>
    </submittedName>
</protein>
<feature type="coiled-coil region" evidence="4">
    <location>
        <begin position="21"/>
        <end position="88"/>
    </location>
</feature>
<evidence type="ECO:0000256" key="3">
    <source>
        <dbReference type="ARBA" id="ARBA00022753"/>
    </source>
</evidence>
<dbReference type="GO" id="GO:0005771">
    <property type="term" value="C:multivesicular body"/>
    <property type="evidence" value="ECO:0007669"/>
    <property type="project" value="TreeGrafter"/>
</dbReference>
<comment type="similarity">
    <text evidence="2">Belongs to the SNF7 family.</text>
</comment>
<dbReference type="Pfam" id="PF03357">
    <property type="entry name" value="Snf7"/>
    <property type="match status" value="1"/>
</dbReference>
<sequence>MLFGSKKKSTTAPVENSGVTVMKLRDNIANQEKREAHLMARMEQLTIEAKQKKAKGDKRGALFAMKKRKLHENELAKIENVKMTLETQAISLEGATQNISTFDAMKTGNSAMKSIRKMFGVEKVDQLLDDTKDEMELQQEVNMALTQPLDPYLADDEDLLAELQALEAEDSKATMWPVAPSRPVKTPTKQGAPEPKKSKSKFALFA</sequence>
<organism evidence="6 7">
    <name type="scientific">Seminavis robusta</name>
    <dbReference type="NCBI Taxonomy" id="568900"/>
    <lineage>
        <taxon>Eukaryota</taxon>
        <taxon>Sar</taxon>
        <taxon>Stramenopiles</taxon>
        <taxon>Ochrophyta</taxon>
        <taxon>Bacillariophyta</taxon>
        <taxon>Bacillariophyceae</taxon>
        <taxon>Bacillariophycidae</taxon>
        <taxon>Naviculales</taxon>
        <taxon>Naviculaceae</taxon>
        <taxon>Seminavis</taxon>
    </lineage>
</organism>
<evidence type="ECO:0000313" key="6">
    <source>
        <dbReference type="EMBL" id="CAB9496073.1"/>
    </source>
</evidence>
<dbReference type="GO" id="GO:0032511">
    <property type="term" value="P:late endosome to vacuole transport via multivesicular body sorting pathway"/>
    <property type="evidence" value="ECO:0007669"/>
    <property type="project" value="TreeGrafter"/>
</dbReference>
<comment type="caution">
    <text evidence="6">The sequence shown here is derived from an EMBL/GenBank/DDBJ whole genome shotgun (WGS) entry which is preliminary data.</text>
</comment>
<dbReference type="InterPro" id="IPR005024">
    <property type="entry name" value="Snf7_fam"/>
</dbReference>
<dbReference type="Proteomes" id="UP001153069">
    <property type="component" value="Unassembled WGS sequence"/>
</dbReference>
<name>A0A9N8GZ97_9STRA</name>
<dbReference type="GO" id="GO:0000815">
    <property type="term" value="C:ESCRT III complex"/>
    <property type="evidence" value="ECO:0007669"/>
    <property type="project" value="TreeGrafter"/>
</dbReference>
<accession>A0A9N8GZ97</accession>
<reference evidence="6" key="1">
    <citation type="submission" date="2020-06" db="EMBL/GenBank/DDBJ databases">
        <authorList>
            <consortium name="Plant Systems Biology data submission"/>
        </authorList>
    </citation>
    <scope>NUCLEOTIDE SEQUENCE</scope>
    <source>
        <strain evidence="6">D6</strain>
    </source>
</reference>
<dbReference type="AlphaFoldDB" id="A0A9N8GZ97"/>
<dbReference type="OrthoDB" id="5592979at2759"/>
<comment type="subcellular location">
    <subcellularLocation>
        <location evidence="1">Endosome</location>
    </subcellularLocation>
</comment>
<dbReference type="GO" id="GO:0006900">
    <property type="term" value="P:vesicle budding from membrane"/>
    <property type="evidence" value="ECO:0007669"/>
    <property type="project" value="TreeGrafter"/>
</dbReference>
<dbReference type="Gene3D" id="1.10.287.1060">
    <property type="entry name" value="ESAT-6-like"/>
    <property type="match status" value="1"/>
</dbReference>
<feature type="region of interest" description="Disordered" evidence="5">
    <location>
        <begin position="170"/>
        <end position="206"/>
    </location>
</feature>
<dbReference type="PANTHER" id="PTHR22761">
    <property type="entry name" value="CHARGED MULTIVESICULAR BODY PROTEIN"/>
    <property type="match status" value="1"/>
</dbReference>
<dbReference type="Gene3D" id="6.10.250.1710">
    <property type="match status" value="1"/>
</dbReference>
<evidence type="ECO:0000313" key="7">
    <source>
        <dbReference type="Proteomes" id="UP001153069"/>
    </source>
</evidence>
<evidence type="ECO:0000256" key="2">
    <source>
        <dbReference type="ARBA" id="ARBA00006190"/>
    </source>
</evidence>
<dbReference type="GO" id="GO:0009898">
    <property type="term" value="C:cytoplasmic side of plasma membrane"/>
    <property type="evidence" value="ECO:0007669"/>
    <property type="project" value="TreeGrafter"/>
</dbReference>
<evidence type="ECO:0000256" key="1">
    <source>
        <dbReference type="ARBA" id="ARBA00004177"/>
    </source>
</evidence>
<dbReference type="EMBL" id="CAICTM010000001">
    <property type="protein sequence ID" value="CAB9496073.1"/>
    <property type="molecule type" value="Genomic_DNA"/>
</dbReference>
<keyword evidence="7" id="KW-1185">Reference proteome</keyword>
<keyword evidence="4" id="KW-0175">Coiled coil</keyword>